<keyword evidence="4" id="KW-1185">Reference proteome</keyword>
<proteinExistence type="predicted"/>
<accession>A0A4R8DHW3</accession>
<dbReference type="GO" id="GO:0000155">
    <property type="term" value="F:phosphorelay sensor kinase activity"/>
    <property type="evidence" value="ECO:0007669"/>
    <property type="project" value="InterPro"/>
</dbReference>
<keyword evidence="3" id="KW-0418">Kinase</keyword>
<dbReference type="PANTHER" id="PTHR34220">
    <property type="entry name" value="SENSOR HISTIDINE KINASE YPDA"/>
    <property type="match status" value="1"/>
</dbReference>
<dbReference type="Gene3D" id="2.60.40.10">
    <property type="entry name" value="Immunoglobulins"/>
    <property type="match status" value="1"/>
</dbReference>
<evidence type="ECO:0000313" key="4">
    <source>
        <dbReference type="Proteomes" id="UP000294498"/>
    </source>
</evidence>
<dbReference type="InterPro" id="IPR010559">
    <property type="entry name" value="Sig_transdc_His_kin_internal"/>
</dbReference>
<dbReference type="RefSeq" id="WP_133998033.1">
    <property type="nucleotide sequence ID" value="NZ_SODV01000002.1"/>
</dbReference>
<feature type="domain" description="Histidine kinase/HSP90-like ATPase" evidence="2">
    <location>
        <begin position="530"/>
        <end position="634"/>
    </location>
</feature>
<name>A0A4R8DHW3_9BACT</name>
<dbReference type="SUPFAM" id="SSF55874">
    <property type="entry name" value="ATPase domain of HSP90 chaperone/DNA topoisomerase II/histidine kinase"/>
    <property type="match status" value="1"/>
</dbReference>
<dbReference type="InterPro" id="IPR036890">
    <property type="entry name" value="HATPase_C_sf"/>
</dbReference>
<protein>
    <submittedName>
        <fullName evidence="3">Histidine kinase</fullName>
    </submittedName>
</protein>
<dbReference type="InterPro" id="IPR013783">
    <property type="entry name" value="Ig-like_fold"/>
</dbReference>
<dbReference type="Proteomes" id="UP000294498">
    <property type="component" value="Unassembled WGS sequence"/>
</dbReference>
<comment type="caution">
    <text evidence="3">The sequence shown here is derived from an EMBL/GenBank/DDBJ whole genome shotgun (WGS) entry which is preliminary data.</text>
</comment>
<dbReference type="Pfam" id="PF06580">
    <property type="entry name" value="His_kinase"/>
    <property type="match status" value="1"/>
</dbReference>
<dbReference type="PANTHER" id="PTHR34220:SF7">
    <property type="entry name" value="SENSOR HISTIDINE KINASE YPDA"/>
    <property type="match status" value="1"/>
</dbReference>
<feature type="transmembrane region" description="Helical" evidence="1">
    <location>
        <begin position="400"/>
        <end position="424"/>
    </location>
</feature>
<evidence type="ECO:0000256" key="1">
    <source>
        <dbReference type="SAM" id="Phobius"/>
    </source>
</evidence>
<keyword evidence="1" id="KW-1133">Transmembrane helix</keyword>
<keyword evidence="1" id="KW-0472">Membrane</keyword>
<dbReference type="InterPro" id="IPR003594">
    <property type="entry name" value="HATPase_dom"/>
</dbReference>
<evidence type="ECO:0000259" key="2">
    <source>
        <dbReference type="SMART" id="SM00387"/>
    </source>
</evidence>
<dbReference type="Gene3D" id="3.30.565.10">
    <property type="entry name" value="Histidine kinase-like ATPase, C-terminal domain"/>
    <property type="match status" value="1"/>
</dbReference>
<organism evidence="3 4">
    <name type="scientific">Dinghuibacter silviterrae</name>
    <dbReference type="NCBI Taxonomy" id="1539049"/>
    <lineage>
        <taxon>Bacteria</taxon>
        <taxon>Pseudomonadati</taxon>
        <taxon>Bacteroidota</taxon>
        <taxon>Chitinophagia</taxon>
        <taxon>Chitinophagales</taxon>
        <taxon>Chitinophagaceae</taxon>
        <taxon>Dinghuibacter</taxon>
    </lineage>
</organism>
<keyword evidence="1" id="KW-0812">Transmembrane</keyword>
<evidence type="ECO:0000313" key="3">
    <source>
        <dbReference type="EMBL" id="TDW96854.1"/>
    </source>
</evidence>
<reference evidence="3 4" key="1">
    <citation type="submission" date="2019-03" db="EMBL/GenBank/DDBJ databases">
        <title>Genomic Encyclopedia of Type Strains, Phase IV (KMG-IV): sequencing the most valuable type-strain genomes for metagenomic binning, comparative biology and taxonomic classification.</title>
        <authorList>
            <person name="Goeker M."/>
        </authorList>
    </citation>
    <scope>NUCLEOTIDE SEQUENCE [LARGE SCALE GENOMIC DNA]</scope>
    <source>
        <strain evidence="3 4">DSM 100059</strain>
    </source>
</reference>
<keyword evidence="3" id="KW-0808">Transferase</keyword>
<dbReference type="AlphaFoldDB" id="A0A4R8DHW3"/>
<dbReference type="OrthoDB" id="9809670at2"/>
<dbReference type="SMART" id="SM00387">
    <property type="entry name" value="HATPase_c"/>
    <property type="match status" value="1"/>
</dbReference>
<dbReference type="GO" id="GO:0016020">
    <property type="term" value="C:membrane"/>
    <property type="evidence" value="ECO:0007669"/>
    <property type="project" value="InterPro"/>
</dbReference>
<sequence>MGGAVGMGGARQAAAAAQRWAAATRRWTAAARRWAAAARRWAAAARRWAAAAASARRWTAAAASARRWTVAAASARRWAAARGWALALAATAARMGAAAQVPTGIEWNNYSTSFAWNGRNTDSPFLETAVPYNGKYFQAIDHTPAVPLEPERDWGYFRELNAYDSSDVFFYAPGVTRENAGRFEYRILRDAKTEVVPWSAFHAFTDAFAPNGDGKPSGLLGGYHTDWDHYLVAELRDKETHRMLATSVVYWEQMRPELFNIYMPDELGSFLEMNDFLQHVTNNYNLNPSAEDTLKWLRKYPRSELDSGSGLPKHLRLHHDENNLIFYLAAHIFDRKALEYQLVRDGQIIVPWKTNDFDLNFIWLRDLSPGTYVLNMRFSGQRHNPNSYGFVIEPAWTQTVWFKVCLLAAAVLCGAVAWWLLWLGRRAQRERLNREKLRIELKSIRSQLNPHFVFNALSSIQALINKGDVEGANRYLSDFGHLLRNSLKASRHDFTPLEAEIQTLDTYLKLEQLRFPFVYTMHKAPDLPVADLEIPSLLLQPLVENAVKHGISALRDEGRIDIGFLWENGNFTCLIRDNGKGFDPSQVNGGYGLTLTRERIGLLNEVLDGSSIRMDLHTTPGMGTTVTLVFQHWIQ</sequence>
<dbReference type="InterPro" id="IPR050640">
    <property type="entry name" value="Bact_2-comp_sensor_kinase"/>
</dbReference>
<dbReference type="Pfam" id="PF02518">
    <property type="entry name" value="HATPase_c"/>
    <property type="match status" value="1"/>
</dbReference>
<gene>
    <name evidence="3" type="ORF">EDB95_4690</name>
</gene>
<dbReference type="EMBL" id="SODV01000002">
    <property type="protein sequence ID" value="TDW96854.1"/>
    <property type="molecule type" value="Genomic_DNA"/>
</dbReference>